<accession>A0A0M0BNP9</accession>
<protein>
    <submittedName>
        <fullName evidence="1">Uncharacterized protein</fullName>
    </submittedName>
</protein>
<proteinExistence type="predicted"/>
<reference evidence="1 2" key="1">
    <citation type="submission" date="2015-06" db="EMBL/GenBank/DDBJ databases">
        <title>New insights into the roles of widespread benthic archaea in carbon and nitrogen cycling.</title>
        <authorList>
            <person name="Lazar C.S."/>
            <person name="Baker B.J."/>
            <person name="Seitz K.W."/>
            <person name="Hyde A.S."/>
            <person name="Dick G.J."/>
            <person name="Hinrichs K.-U."/>
            <person name="Teske A.P."/>
        </authorList>
    </citation>
    <scope>NUCLEOTIDE SEQUENCE [LARGE SCALE GENOMIC DNA]</scope>
    <source>
        <strain evidence="1">DG-45</strain>
    </source>
</reference>
<organism evidence="1 2">
    <name type="scientific">miscellaneous Crenarchaeota group-15 archaeon DG-45</name>
    <dbReference type="NCBI Taxonomy" id="1685127"/>
    <lineage>
        <taxon>Archaea</taxon>
        <taxon>Candidatus Bathyarchaeota</taxon>
        <taxon>MCG-15</taxon>
    </lineage>
</organism>
<comment type="caution">
    <text evidence="1">The sequence shown here is derived from an EMBL/GenBank/DDBJ whole genome shotgun (WGS) entry which is preliminary data.</text>
</comment>
<gene>
    <name evidence="1" type="ORF">AC482_04500</name>
</gene>
<dbReference type="Proteomes" id="UP000037210">
    <property type="component" value="Unassembled WGS sequence"/>
</dbReference>
<dbReference type="AlphaFoldDB" id="A0A0M0BNP9"/>
<evidence type="ECO:0000313" key="2">
    <source>
        <dbReference type="Proteomes" id="UP000037210"/>
    </source>
</evidence>
<sequence>MKPASRAEEDALRIIHELQHIFPILKRLKTETETIDRLILELNEGHTLNEKDLKTLGLSLQPRTVLKLRLKGIQATKKAHLFEQQSKLREKKDFLEDIMKCSACKGMGTVTKIVYDRGDGKVTQIVKAVLCEQCGGTGRAELGDYVMDLIRLLDPTLF</sequence>
<name>A0A0M0BNP9_9ARCH</name>
<dbReference type="EMBL" id="LFWZ01000038">
    <property type="protein sequence ID" value="KON30188.1"/>
    <property type="molecule type" value="Genomic_DNA"/>
</dbReference>
<evidence type="ECO:0000313" key="1">
    <source>
        <dbReference type="EMBL" id="KON30188.1"/>
    </source>
</evidence>